<sequence length="2416" mass="267254">MPEKRELKRLEELAKKKKRLLLLQQRLLTDATLPSMEPTTSRRKSEIFKDDSSSAQRSSRASKSATKLTPTRKRSTLLSSSTSAIVDEEAISNAPEKSSNLASSRDSSPRGAKRSSKNSEAHDMILENLAKKLKNATSTASKTGSTKKSASKSRDNSPHQTKLKTKSRDCSPKQLVTKDSASFTELKVKDENTGKKPRSRDPSPRIAKMKSSETQVDEASTKPIDFSTGVKEENVPDKHEQKLSAVESLTDQDTLSLLKPTIPRKMSSSIPMEIGTQTDEQAGKKRGRKKKLKRLVQTAKKQVKRSVHSFQRGRPKGSKNKKWALNAVAKTKLRRTSETASVKKAARKRTLSGEFELIDERQLKKEIRNCVEEENDDSLEILDSSNENIFIEETCEQLDFSDAEYDEEHLELVLEPSPIKSGDKPTPKKSPETMEEAPTKCYSKPSPHKSSDLLEASPDRKHSPKKSPEIIKILSAKQKVAETPENKRSSSITELEKDSAIPETEDTLDQNELNTGKIKEDPTDLTTSKSTDATENVSCETQCNLMYEKGESVKQDGITPTEGISAKESPSSETKVDIGTKKRGRRPTSIIQTVTEIMVKPSGETTKLRTITTKSDYTVPLPELSSADDQKETVSRNLFSSQDDDVESVQSVSSFSDASLSSNSKGSKGRQPGSWTKKKKKKEVFTYRHKRFTRKKKRKTSLMLINPADTSLSIEDNGDIPVLSPTEIQFPEAPNSDLPSPLLHMPVLMKEQVPKPIRKRGRPRIFPIKVPSGRGRGRPRKFLTQNNQKNEFAITSGLLGTTNVTDPVLQTSISPTISYSTVELDFGLDQESKPDDGTIIADVVNGLVNDVCRGLAKLKSKEDLIKPEAGKIPLKIPLGPRLKGKKGHKRKGYHSKNRSLHTIDCAPIESLSWKLDNSGSPEGSTKLVFKRRKQTSTSKSMSERENSLFLAEVEQLMREKEKRSTSVPSRARQFMLRDKVSRSPLEILAMKDKLEEEEYEKSQIPKRKPRSKLKIEPLEYIEDSEPQETQVPVPVKYNGPVQEMKSLCRPCHVPVVNIVSYVNKHMEEGIEIDGNSFSDEVDASDSDKSYVLTEEEQSEYDNDETIFRNDVVSKKIEKSVLIPKSEDLDVKSTIKIDELKEDGYIASYVEFLKSQSETSKAKIPKIAKVTPIMKTIPEKPQEATSSTSSVASSRNNSTVSSKNGDSNELSTSSTGVVPPSAHQPQQTVSGTSDASSSSTQLYSCKACDFSSPAKNQIENHVYTHISHVAFRCASCNSQDKTLAAAQRHQNAAHPHSNQNIIKIPRVREEDYYRTETKANQPLYVSLVVQGNFSLNAASIRNQSNRFVCTHCQYSTNINEDIDQHVQDMHRDQELFVCTLCDRAMYHSKVQIQAHCQQTHPSRPDCFRKLPHFYDCELTDSSERGRTDSRGNIFDRMTNFLNPVQSSNDQNTDSDRIRCAKEYLNIQDSINKIDTEAGSTSPTDDVVQTSTMVEEVSESSTNLQEILDDTPKDIEVADVGSTSTPEFTIQTPKEHSIARSILQGKTVVDKESANEQTNSNNSSIQIASTSISQGPDGSSLSTTRTTKIVDGDQQQDGVNILSGQGKNSNISINSNVTVSQPKPNDEQPIEESDNGLGGLKIISVVSLQGQEFIREDSSTSKKESNSGRMSISASPLVIPRPNINVPQKQKLLLPKPSPTLVQAVEKKPAKPKDILPKAPVSVDDIVLRNERLTCTYKCKTCSVHAPFLSVIVEHLMQHHQSICVFTCPYCKISEGKKPDFKTEAQARDHIAKHHPSYFAKKDTSLSDSAKEIVQVVAIPSSSDFQRGKTSNIERDIYMCQKCSTHMPSLSYMYSHIENEHDDVFLHVCPECKKYKHKSEDVVFKHVMDVHLKDPSTVDLSLAMEDNLFTRIFSISKNAMYCEKSHTAEDPNLKSNVNDVKQSTASEIGESSRQNLALSTATPNVVKKRPTARKSIKRVDDIAEARAIMNASAVQSNKTQPQSPSPNQPRPIIGSQLFTDCATVTTSTTKAVSALVPVIVSQAPPALPRKQPIPTPSSILQTKQKQNYIHLSVDEASQLAKQKHLPVGYKTVAQQLKERKLMQMQTAANQQCGLRRDVVDASTASNLHLSEHYFTTSEQNESVQSKKFSMTDRLHRLHKSGSSTASTAVLNIPKPVLNIPSMDKIRSVARPKSLPSASETSVDLTLAQEMSNYPGILRPPAASSSSPRSQPVFPMNTAPKGPSPRPQPSLLFPRGLNSPSPSPKLPVKSPAPIDADDDPEAFKIFNLKPSKSPAPPGKPPQTPTPPVPNLKGPFPQLINLPAGIQFPQIPINIAGQSGQISNIFTQGFPGVVLLQPQALNNPAVVSAVNTFGVESQGFTGVNTFKCPYCSTVLERNAVRPHIEGMHKGCAVIYKPLGM</sequence>
<feature type="region of interest" description="Disordered" evidence="1">
    <location>
        <begin position="406"/>
        <end position="537"/>
    </location>
</feature>
<reference evidence="3 4" key="1">
    <citation type="journal article" date="2013" name="Nature">
        <title>Insights into bilaterian evolution from three spiralian genomes.</title>
        <authorList>
            <person name="Simakov O."/>
            <person name="Marletaz F."/>
            <person name="Cho S.J."/>
            <person name="Edsinger-Gonzales E."/>
            <person name="Havlak P."/>
            <person name="Hellsten U."/>
            <person name="Kuo D.H."/>
            <person name="Larsson T."/>
            <person name="Lv J."/>
            <person name="Arendt D."/>
            <person name="Savage R."/>
            <person name="Osoegawa K."/>
            <person name="de Jong P."/>
            <person name="Grimwood J."/>
            <person name="Chapman J.A."/>
            <person name="Shapiro H."/>
            <person name="Aerts A."/>
            <person name="Otillar R.P."/>
            <person name="Terry A.Y."/>
            <person name="Boore J.L."/>
            <person name="Grigoriev I.V."/>
            <person name="Lindberg D.R."/>
            <person name="Seaver E.C."/>
            <person name="Weisblat D.A."/>
            <person name="Putnam N.H."/>
            <person name="Rokhsar D.S."/>
        </authorList>
    </citation>
    <scope>NUCLEOTIDE SEQUENCE [LARGE SCALE GENOMIC DNA]</scope>
</reference>
<gene>
    <name evidence="3" type="ORF">LOTGIDRAFT_239613</name>
</gene>
<feature type="region of interest" description="Disordered" evidence="1">
    <location>
        <begin position="1547"/>
        <end position="1634"/>
    </location>
</feature>
<feature type="region of interest" description="Disordered" evidence="1">
    <location>
        <begin position="611"/>
        <end position="682"/>
    </location>
</feature>
<evidence type="ECO:0000313" key="4">
    <source>
        <dbReference type="Proteomes" id="UP000030746"/>
    </source>
</evidence>
<feature type="compositionally biased region" description="Basic and acidic residues" evidence="1">
    <location>
        <begin position="186"/>
        <end position="203"/>
    </location>
</feature>
<feature type="compositionally biased region" description="Low complexity" evidence="1">
    <location>
        <begin position="1606"/>
        <end position="1618"/>
    </location>
</feature>
<feature type="region of interest" description="Disordered" evidence="1">
    <location>
        <begin position="1653"/>
        <end position="1672"/>
    </location>
</feature>
<accession>V4A5J2</accession>
<dbReference type="HOGENOM" id="CLU_229148_0_0_1"/>
<feature type="region of interest" description="Disordered" evidence="1">
    <location>
        <begin position="27"/>
        <end position="322"/>
    </location>
</feature>
<dbReference type="CTD" id="20251122"/>
<feature type="compositionally biased region" description="Basic and acidic residues" evidence="1">
    <location>
        <begin position="43"/>
        <end position="52"/>
    </location>
</feature>
<dbReference type="OrthoDB" id="6128497at2759"/>
<feature type="compositionally biased region" description="Polar residues" evidence="1">
    <location>
        <begin position="1202"/>
        <end position="1215"/>
    </location>
</feature>
<feature type="compositionally biased region" description="Low complexity" evidence="1">
    <location>
        <begin position="648"/>
        <end position="664"/>
    </location>
</feature>
<name>V4A5J2_LOTGI</name>
<feature type="compositionally biased region" description="Basic and acidic residues" evidence="1">
    <location>
        <begin position="1653"/>
        <end position="1664"/>
    </location>
</feature>
<feature type="domain" description="C2H2-type" evidence="2">
    <location>
        <begin position="1838"/>
        <end position="1859"/>
    </location>
</feature>
<protein>
    <recommendedName>
        <fullName evidence="2">C2H2-type domain-containing protein</fullName>
    </recommendedName>
</protein>
<feature type="region of interest" description="Disordered" evidence="1">
    <location>
        <begin position="1991"/>
        <end position="2010"/>
    </location>
</feature>
<dbReference type="PANTHER" id="PTHR24216">
    <property type="entry name" value="PAXILLIN-RELATED"/>
    <property type="match status" value="1"/>
</dbReference>
<feature type="compositionally biased region" description="Basic and acidic residues" evidence="1">
    <location>
        <begin position="449"/>
        <end position="469"/>
    </location>
</feature>
<feature type="region of interest" description="Disordered" evidence="1">
    <location>
        <begin position="876"/>
        <end position="895"/>
    </location>
</feature>
<feature type="compositionally biased region" description="Low complexity" evidence="1">
    <location>
        <begin position="136"/>
        <end position="148"/>
    </location>
</feature>
<dbReference type="RefSeq" id="XP_009060785.1">
    <property type="nucleotide sequence ID" value="XM_009062537.1"/>
</dbReference>
<feature type="compositionally biased region" description="Basic residues" evidence="1">
    <location>
        <begin position="882"/>
        <end position="895"/>
    </location>
</feature>
<feature type="region of interest" description="Disordered" evidence="1">
    <location>
        <begin position="2212"/>
        <end position="2310"/>
    </location>
</feature>
<feature type="compositionally biased region" description="Polar residues" evidence="1">
    <location>
        <begin position="95"/>
        <end position="106"/>
    </location>
</feature>
<feature type="compositionally biased region" description="Basic and acidic residues" evidence="1">
    <location>
        <begin position="421"/>
        <end position="432"/>
    </location>
</feature>
<feature type="compositionally biased region" description="Low complexity" evidence="1">
    <location>
        <begin position="2216"/>
        <end position="2227"/>
    </location>
</feature>
<feature type="compositionally biased region" description="Polar residues" evidence="1">
    <location>
        <begin position="524"/>
        <end position="537"/>
    </location>
</feature>
<proteinExistence type="predicted"/>
<dbReference type="EMBL" id="KB202674">
    <property type="protein sequence ID" value="ESO88526.1"/>
    <property type="molecule type" value="Genomic_DNA"/>
</dbReference>
<dbReference type="GeneID" id="20251122"/>
<dbReference type="OMA" id="CENELCT"/>
<feature type="compositionally biased region" description="Basic residues" evidence="1">
    <location>
        <begin position="301"/>
        <end position="322"/>
    </location>
</feature>
<feature type="region of interest" description="Disordered" evidence="1">
    <location>
        <begin position="1177"/>
        <end position="1235"/>
    </location>
</feature>
<evidence type="ECO:0000259" key="2">
    <source>
        <dbReference type="PROSITE" id="PS00028"/>
    </source>
</evidence>
<organism evidence="3 4">
    <name type="scientific">Lottia gigantea</name>
    <name type="common">Giant owl limpet</name>
    <dbReference type="NCBI Taxonomy" id="225164"/>
    <lineage>
        <taxon>Eukaryota</taxon>
        <taxon>Metazoa</taxon>
        <taxon>Spiralia</taxon>
        <taxon>Lophotrochozoa</taxon>
        <taxon>Mollusca</taxon>
        <taxon>Gastropoda</taxon>
        <taxon>Patellogastropoda</taxon>
        <taxon>Lottioidea</taxon>
        <taxon>Lottiidae</taxon>
        <taxon>Lottia</taxon>
    </lineage>
</organism>
<feature type="compositionally biased region" description="Basic and acidic residues" evidence="1">
    <location>
        <begin position="479"/>
        <end position="500"/>
    </location>
</feature>
<feature type="compositionally biased region" description="Pro residues" evidence="1">
    <location>
        <begin position="2290"/>
        <end position="2306"/>
    </location>
</feature>
<dbReference type="SMART" id="SM00355">
    <property type="entry name" value="ZnF_C2H2"/>
    <property type="match status" value="9"/>
</dbReference>
<feature type="compositionally biased region" description="Low complexity" evidence="1">
    <location>
        <begin position="1183"/>
        <end position="1201"/>
    </location>
</feature>
<feature type="compositionally biased region" description="Low complexity" evidence="1">
    <location>
        <begin position="53"/>
        <end position="69"/>
    </location>
</feature>
<evidence type="ECO:0000256" key="1">
    <source>
        <dbReference type="SAM" id="MobiDB-lite"/>
    </source>
</evidence>
<dbReference type="KEGG" id="lgi:LOTGIDRAFT_239613"/>
<feature type="region of interest" description="Disordered" evidence="1">
    <location>
        <begin position="551"/>
        <end position="590"/>
    </location>
</feature>
<feature type="compositionally biased region" description="Basic residues" evidence="1">
    <location>
        <begin position="284"/>
        <end position="294"/>
    </location>
</feature>
<dbReference type="InterPro" id="IPR013087">
    <property type="entry name" value="Znf_C2H2_type"/>
</dbReference>
<feature type="compositionally biased region" description="Polar residues" evidence="1">
    <location>
        <begin position="266"/>
        <end position="280"/>
    </location>
</feature>
<dbReference type="PROSITE" id="PS00028">
    <property type="entry name" value="ZINC_FINGER_C2H2_1"/>
    <property type="match status" value="1"/>
</dbReference>
<feature type="compositionally biased region" description="Basic and acidic residues" evidence="1">
    <location>
        <begin position="230"/>
        <end position="242"/>
    </location>
</feature>
<dbReference type="Proteomes" id="UP000030746">
    <property type="component" value="Unassembled WGS sequence"/>
</dbReference>
<dbReference type="Gene3D" id="3.30.160.60">
    <property type="entry name" value="Classic Zinc Finger"/>
    <property type="match status" value="2"/>
</dbReference>
<feature type="compositionally biased region" description="Low complexity" evidence="1">
    <location>
        <begin position="1555"/>
        <end position="1572"/>
    </location>
</feature>
<feature type="compositionally biased region" description="Polar residues" evidence="1">
    <location>
        <begin position="1574"/>
        <end position="1605"/>
    </location>
</feature>
<evidence type="ECO:0000313" key="3">
    <source>
        <dbReference type="EMBL" id="ESO88526.1"/>
    </source>
</evidence>
<keyword evidence="4" id="KW-1185">Reference proteome</keyword>